<evidence type="ECO:0000313" key="2">
    <source>
        <dbReference type="Proteomes" id="UP001458880"/>
    </source>
</evidence>
<evidence type="ECO:0000313" key="1">
    <source>
        <dbReference type="EMBL" id="KAK9717650.1"/>
    </source>
</evidence>
<dbReference type="Pfam" id="PF05380">
    <property type="entry name" value="Peptidase_A17"/>
    <property type="match status" value="1"/>
</dbReference>
<keyword evidence="2" id="KW-1185">Reference proteome</keyword>
<dbReference type="Proteomes" id="UP001458880">
    <property type="component" value="Unassembled WGS sequence"/>
</dbReference>
<dbReference type="PANTHER" id="PTHR22955:SF77">
    <property type="entry name" value="ASPARTIC PUTATIVE DOMAIN-CONTAINING PROTEIN-RELATED"/>
    <property type="match status" value="1"/>
</dbReference>
<dbReference type="InterPro" id="IPR008042">
    <property type="entry name" value="Retrotrans_Pao"/>
</dbReference>
<dbReference type="EMBL" id="JASPKY010000237">
    <property type="protein sequence ID" value="KAK9717650.1"/>
    <property type="molecule type" value="Genomic_DNA"/>
</dbReference>
<dbReference type="PANTHER" id="PTHR22955">
    <property type="entry name" value="RETROTRANSPOSON"/>
    <property type="match status" value="1"/>
</dbReference>
<protein>
    <submittedName>
        <fullName evidence="1">Pao retrotransposon peptidase</fullName>
    </submittedName>
</protein>
<comment type="caution">
    <text evidence="1">The sequence shown here is derived from an EMBL/GenBank/DDBJ whole genome shotgun (WGS) entry which is preliminary data.</text>
</comment>
<proteinExistence type="predicted"/>
<reference evidence="1 2" key="1">
    <citation type="journal article" date="2024" name="BMC Genomics">
        <title>De novo assembly and annotation of Popillia japonica's genome with initial clues to its potential as an invasive pest.</title>
        <authorList>
            <person name="Cucini C."/>
            <person name="Boschi S."/>
            <person name="Funari R."/>
            <person name="Cardaioli E."/>
            <person name="Iannotti N."/>
            <person name="Marturano G."/>
            <person name="Paoli F."/>
            <person name="Bruttini M."/>
            <person name="Carapelli A."/>
            <person name="Frati F."/>
            <person name="Nardi F."/>
        </authorList>
    </citation>
    <scope>NUCLEOTIDE SEQUENCE [LARGE SCALE GENOMIC DNA]</scope>
    <source>
        <strain evidence="1">DMR45628</strain>
    </source>
</reference>
<accession>A0AAW1KHY8</accession>
<dbReference type="AlphaFoldDB" id="A0AAW1KHY8"/>
<organism evidence="1 2">
    <name type="scientific">Popillia japonica</name>
    <name type="common">Japanese beetle</name>
    <dbReference type="NCBI Taxonomy" id="7064"/>
    <lineage>
        <taxon>Eukaryota</taxon>
        <taxon>Metazoa</taxon>
        <taxon>Ecdysozoa</taxon>
        <taxon>Arthropoda</taxon>
        <taxon>Hexapoda</taxon>
        <taxon>Insecta</taxon>
        <taxon>Pterygota</taxon>
        <taxon>Neoptera</taxon>
        <taxon>Endopterygota</taxon>
        <taxon>Coleoptera</taxon>
        <taxon>Polyphaga</taxon>
        <taxon>Scarabaeiformia</taxon>
        <taxon>Scarabaeidae</taxon>
        <taxon>Rutelinae</taxon>
        <taxon>Popillia</taxon>
    </lineage>
</organism>
<gene>
    <name evidence="1" type="ORF">QE152_g23614</name>
</gene>
<name>A0AAW1KHY8_POPJA</name>
<sequence>MRSKSKVAPLKATTLPRLELSGALLLAQLYAKVKDILCIEFSKTYLWTDSTIVLPWIKAPSRSWKTFVANRVSEIQELTTPSDWYHIDGRENPADIVSRGSSPGELQTNNLCWQGPEWLKLSSHRWPISKPINSNDVLLEQKTIVNITVSNAETLSIFRRFSSLDKLVRVVSLCRRLISLCQMLKH</sequence>